<feature type="transmembrane region" description="Helical" evidence="1">
    <location>
        <begin position="12"/>
        <end position="39"/>
    </location>
</feature>
<accession>A0AAW5E1C7</accession>
<organism evidence="2 3">
    <name type="scientific">Fredinandcohnia quinoae</name>
    <dbReference type="NCBI Taxonomy" id="2918902"/>
    <lineage>
        <taxon>Bacteria</taxon>
        <taxon>Bacillati</taxon>
        <taxon>Bacillota</taxon>
        <taxon>Bacilli</taxon>
        <taxon>Bacillales</taxon>
        <taxon>Bacillaceae</taxon>
        <taxon>Fredinandcohnia</taxon>
    </lineage>
</organism>
<comment type="caution">
    <text evidence="2">The sequence shown here is derived from an EMBL/GenBank/DDBJ whole genome shotgun (WGS) entry which is preliminary data.</text>
</comment>
<sequence>MDNLSNEFVIDSVISLLEVLVVISIEEVPYTGIVLAILLKTVTHDRLIRILLILLVITLGEINI</sequence>
<protein>
    <submittedName>
        <fullName evidence="2">Uncharacterized protein</fullName>
    </submittedName>
</protein>
<keyword evidence="1" id="KW-0472">Membrane</keyword>
<keyword evidence="1" id="KW-0812">Transmembrane</keyword>
<reference evidence="2" key="1">
    <citation type="submission" date="2022-02" db="EMBL/GenBank/DDBJ databases">
        <title>Fredinandcohnia quinoae sp. nov. isolated from Chenopodium quinoa seeds.</title>
        <authorList>
            <person name="Saati-Santamaria Z."/>
            <person name="Flores-Felix J.D."/>
            <person name="Igual J.M."/>
            <person name="Velazquez E."/>
            <person name="Garcia-Fraile P."/>
            <person name="Martinez-Molina E."/>
        </authorList>
    </citation>
    <scope>NUCLEOTIDE SEQUENCE</scope>
    <source>
        <strain evidence="2">SECRCQ15</strain>
    </source>
</reference>
<proteinExistence type="predicted"/>
<dbReference type="AlphaFoldDB" id="A0AAW5E1C7"/>
<evidence type="ECO:0000313" key="2">
    <source>
        <dbReference type="EMBL" id="MCH1626715.1"/>
    </source>
</evidence>
<evidence type="ECO:0000313" key="3">
    <source>
        <dbReference type="Proteomes" id="UP001431131"/>
    </source>
</evidence>
<gene>
    <name evidence="2" type="ORF">MJG50_15355</name>
</gene>
<name>A0AAW5E1C7_9BACI</name>
<dbReference type="Proteomes" id="UP001431131">
    <property type="component" value="Unassembled WGS sequence"/>
</dbReference>
<dbReference type="EMBL" id="JAKTTI010000026">
    <property type="protein sequence ID" value="MCH1626715.1"/>
    <property type="molecule type" value="Genomic_DNA"/>
</dbReference>
<keyword evidence="1" id="KW-1133">Transmembrane helix</keyword>
<dbReference type="RefSeq" id="WP_240256634.1">
    <property type="nucleotide sequence ID" value="NZ_JAKTTI010000026.1"/>
</dbReference>
<evidence type="ECO:0000256" key="1">
    <source>
        <dbReference type="SAM" id="Phobius"/>
    </source>
</evidence>
<keyword evidence="3" id="KW-1185">Reference proteome</keyword>